<evidence type="ECO:0000313" key="4">
    <source>
        <dbReference type="Proteomes" id="UP000780801"/>
    </source>
</evidence>
<dbReference type="SUPFAM" id="SSF50978">
    <property type="entry name" value="WD40 repeat-like"/>
    <property type="match status" value="1"/>
</dbReference>
<comment type="caution">
    <text evidence="3">The sequence shown here is derived from an EMBL/GenBank/DDBJ whole genome shotgun (WGS) entry which is preliminary data.</text>
</comment>
<gene>
    <name evidence="3" type="ORF">BGW38_005366</name>
</gene>
<dbReference type="Gene3D" id="2.130.10.10">
    <property type="entry name" value="YVTN repeat-like/Quinoprotein amine dehydrogenase"/>
    <property type="match status" value="1"/>
</dbReference>
<feature type="non-terminal residue" evidence="3">
    <location>
        <position position="1"/>
    </location>
</feature>
<evidence type="ECO:0000313" key="3">
    <source>
        <dbReference type="EMBL" id="KAF9578714.1"/>
    </source>
</evidence>
<dbReference type="InterPro" id="IPR001680">
    <property type="entry name" value="WD40_rpt"/>
</dbReference>
<dbReference type="PROSITE" id="PS50294">
    <property type="entry name" value="WD_REPEATS_REGION"/>
    <property type="match status" value="1"/>
</dbReference>
<evidence type="ECO:0000256" key="1">
    <source>
        <dbReference type="PROSITE-ProRule" id="PRU00221"/>
    </source>
</evidence>
<dbReference type="SMART" id="SM00320">
    <property type="entry name" value="WD40"/>
    <property type="match status" value="1"/>
</dbReference>
<protein>
    <submittedName>
        <fullName evidence="3">Uncharacterized protein</fullName>
    </submittedName>
</protein>
<dbReference type="AlphaFoldDB" id="A0A9P6FNV9"/>
<feature type="compositionally biased region" description="Low complexity" evidence="2">
    <location>
        <begin position="8"/>
        <end position="20"/>
    </location>
</feature>
<dbReference type="EMBL" id="JAABOA010003400">
    <property type="protein sequence ID" value="KAF9578714.1"/>
    <property type="molecule type" value="Genomic_DNA"/>
</dbReference>
<sequence length="330" mass="34961">PPPRKHSASGSASSIHAFGSPPTSSSSRYPKVNPHLVATSLHNRLDDTTNDDERDIDQALAELLAPTHLQSPPSSSSPSTSSISSFSHSQQLLLAQQHLPHCKHYSGPGVGAGAGAGNGPGGGARPLSIASISSLGSGSYSSYGSNTSRRVSQAYPLSPLSPTLSEPGMHGGAGAYTGYFGPVAETMDEMEFAQQAIASSLPSCAYCSSVRSNSISSVGTLDLLGAGPQSPSSSAASMFSHQVRANPYNSSEAILQTRRRDSFQLFDSNRQAVLREFVPSQVRHRLSYHLDECWFVHFSPDGKYLASIGLDYSIKLWKDVTVSRWTGTGF</sequence>
<name>A0A9P6FNV9_9FUNG</name>
<feature type="region of interest" description="Disordered" evidence="2">
    <location>
        <begin position="68"/>
        <end position="89"/>
    </location>
</feature>
<feature type="region of interest" description="Disordered" evidence="2">
    <location>
        <begin position="1"/>
        <end position="35"/>
    </location>
</feature>
<feature type="region of interest" description="Disordered" evidence="2">
    <location>
        <begin position="40"/>
        <end position="59"/>
    </location>
</feature>
<feature type="repeat" description="WD" evidence="1">
    <location>
        <begin position="286"/>
        <end position="318"/>
    </location>
</feature>
<reference evidence="3" key="1">
    <citation type="journal article" date="2020" name="Fungal Divers.">
        <title>Resolving the Mortierellaceae phylogeny through synthesis of multi-gene phylogenetics and phylogenomics.</title>
        <authorList>
            <person name="Vandepol N."/>
            <person name="Liber J."/>
            <person name="Desiro A."/>
            <person name="Na H."/>
            <person name="Kennedy M."/>
            <person name="Barry K."/>
            <person name="Grigoriev I.V."/>
            <person name="Miller A.N."/>
            <person name="O'Donnell K."/>
            <person name="Stajich J.E."/>
            <person name="Bonito G."/>
        </authorList>
    </citation>
    <scope>NUCLEOTIDE SEQUENCE</scope>
    <source>
        <strain evidence="3">KOD1015</strain>
    </source>
</reference>
<evidence type="ECO:0000256" key="2">
    <source>
        <dbReference type="SAM" id="MobiDB-lite"/>
    </source>
</evidence>
<dbReference type="OrthoDB" id="972532at2759"/>
<dbReference type="PROSITE" id="PS50082">
    <property type="entry name" value="WD_REPEATS_2"/>
    <property type="match status" value="1"/>
</dbReference>
<dbReference type="Proteomes" id="UP000780801">
    <property type="component" value="Unassembled WGS sequence"/>
</dbReference>
<accession>A0A9P6FNV9</accession>
<proteinExistence type="predicted"/>
<dbReference type="InterPro" id="IPR036322">
    <property type="entry name" value="WD40_repeat_dom_sf"/>
</dbReference>
<keyword evidence="4" id="KW-1185">Reference proteome</keyword>
<organism evidence="3 4">
    <name type="scientific">Lunasporangiospora selenospora</name>
    <dbReference type="NCBI Taxonomy" id="979761"/>
    <lineage>
        <taxon>Eukaryota</taxon>
        <taxon>Fungi</taxon>
        <taxon>Fungi incertae sedis</taxon>
        <taxon>Mucoromycota</taxon>
        <taxon>Mortierellomycotina</taxon>
        <taxon>Mortierellomycetes</taxon>
        <taxon>Mortierellales</taxon>
        <taxon>Mortierellaceae</taxon>
        <taxon>Lunasporangiospora</taxon>
    </lineage>
</organism>
<keyword evidence="1" id="KW-0853">WD repeat</keyword>
<dbReference type="InterPro" id="IPR015943">
    <property type="entry name" value="WD40/YVTN_repeat-like_dom_sf"/>
</dbReference>